<evidence type="ECO:0000313" key="5">
    <source>
        <dbReference type="Proteomes" id="UP000652354"/>
    </source>
</evidence>
<dbReference type="Pfam" id="PF11992">
    <property type="entry name" value="TgpA_N"/>
    <property type="match status" value="1"/>
</dbReference>
<evidence type="ECO:0000313" key="4">
    <source>
        <dbReference type="EMBL" id="GIG54276.1"/>
    </source>
</evidence>
<protein>
    <submittedName>
        <fullName evidence="4">Transglutaminase</fullName>
    </submittedName>
</protein>
<dbReference type="Pfam" id="PF01841">
    <property type="entry name" value="Transglut_core"/>
    <property type="match status" value="1"/>
</dbReference>
<gene>
    <name evidence="4" type="ORF">Dac01nite_10280</name>
</gene>
<dbReference type="PANTHER" id="PTHR42736">
    <property type="entry name" value="PROTEIN-GLUTAMINE GAMMA-GLUTAMYLTRANSFERASE"/>
    <property type="match status" value="1"/>
</dbReference>
<feature type="compositionally biased region" description="Low complexity" evidence="1">
    <location>
        <begin position="560"/>
        <end position="573"/>
    </location>
</feature>
<dbReference type="AlphaFoldDB" id="A0A919Q3L3"/>
<proteinExistence type="predicted"/>
<dbReference type="Gene3D" id="3.10.620.30">
    <property type="match status" value="1"/>
</dbReference>
<sequence length="729" mass="78166">MAAHASRTPWQATPFIAIATFLGLYGLSTMLEMGPWVRTVAVVLLVATATLVITRLLSRSRVLPTLLAALVSVVVMIPLFARREDGSAHLLPTPGGLGDLGAAMRGGVEYAAVTIAPAPEALPLTALITAVTVALFLVAEHLAVSWRAAATAGLLLLIPWLPAVIFQHRISTGALIAAIIAWLLALALARRVAGSERRPAVAGALTATAATMGGVLLVAPTALGGLGWGMIPRIDAPASLETATRLNLDLDLRTSLTTNSTTPVMVYTTEGPKPDAFKLYALTDFDGVKWSREEAPLPGIAAGSGLLWPEPVESWNDQRRQRIDMQVLNLQETNLPLPPSPRTLDLEGPWFYDSERDEVVSDEATAREMQYSIVTDPRFVSDRDLRETQERIDGGEDPTDPRYLSISPAIDASRVESLATELTSEAETRYDQAIAIQQFLRDPLQFTYDTSVSPSGGDAISTFLDDRSGYCVQFATTMVMMARSLDIPARMSVGFLAGSATDADTFVIQGGDAHAWPELWFPGAGWVRFEPTPAVQTGAPPEYADPFTSNAPIPEDVLNGGAAPGQPLQPQLPEDVPNTTGIPAVEDQGPEIPILVFVLAGAVLVLGGLGAWWWMHRSRRPHGAPKDAEDVWSRLRESLPEPMRWSSDLTPHEAAQHVEAGMREFDTGLSGQAREDLTRLANAVADHRYAPDGTLASLDTLSEWAAAVDAEAQSAESDSARAQRSGAGR</sequence>
<dbReference type="RefSeq" id="WP_203653844.1">
    <property type="nucleotide sequence ID" value="NZ_BONR01000002.1"/>
</dbReference>
<feature type="transmembrane region" description="Helical" evidence="2">
    <location>
        <begin position="201"/>
        <end position="231"/>
    </location>
</feature>
<feature type="domain" description="Transglutaminase-like" evidence="3">
    <location>
        <begin position="463"/>
        <end position="533"/>
    </location>
</feature>
<dbReference type="InterPro" id="IPR002931">
    <property type="entry name" value="Transglutaminase-like"/>
</dbReference>
<organism evidence="4 5">
    <name type="scientific">Demequina activiva</name>
    <dbReference type="NCBI Taxonomy" id="1582364"/>
    <lineage>
        <taxon>Bacteria</taxon>
        <taxon>Bacillati</taxon>
        <taxon>Actinomycetota</taxon>
        <taxon>Actinomycetes</taxon>
        <taxon>Micrococcales</taxon>
        <taxon>Demequinaceae</taxon>
        <taxon>Demequina</taxon>
    </lineage>
</organism>
<feature type="transmembrane region" description="Helical" evidence="2">
    <location>
        <begin position="121"/>
        <end position="139"/>
    </location>
</feature>
<comment type="caution">
    <text evidence="4">The sequence shown here is derived from an EMBL/GenBank/DDBJ whole genome shotgun (WGS) entry which is preliminary data.</text>
</comment>
<evidence type="ECO:0000256" key="2">
    <source>
        <dbReference type="SAM" id="Phobius"/>
    </source>
</evidence>
<dbReference type="SUPFAM" id="SSF54001">
    <property type="entry name" value="Cysteine proteinases"/>
    <property type="match status" value="1"/>
</dbReference>
<dbReference type="InterPro" id="IPR038765">
    <property type="entry name" value="Papain-like_cys_pep_sf"/>
</dbReference>
<keyword evidence="5" id="KW-1185">Reference proteome</keyword>
<reference evidence="4" key="1">
    <citation type="submission" date="2021-01" db="EMBL/GenBank/DDBJ databases">
        <title>Whole genome shotgun sequence of Demequina activiva NBRC 110675.</title>
        <authorList>
            <person name="Komaki H."/>
            <person name="Tamura T."/>
        </authorList>
    </citation>
    <scope>NUCLEOTIDE SEQUENCE</scope>
    <source>
        <strain evidence="4">NBRC 110675</strain>
    </source>
</reference>
<dbReference type="SMART" id="SM00460">
    <property type="entry name" value="TGc"/>
    <property type="match status" value="1"/>
</dbReference>
<dbReference type="Proteomes" id="UP000652354">
    <property type="component" value="Unassembled WGS sequence"/>
</dbReference>
<keyword evidence="2" id="KW-0812">Transmembrane</keyword>
<feature type="transmembrane region" description="Helical" evidence="2">
    <location>
        <begin position="172"/>
        <end position="189"/>
    </location>
</feature>
<feature type="transmembrane region" description="Helical" evidence="2">
    <location>
        <begin position="592"/>
        <end position="614"/>
    </location>
</feature>
<feature type="transmembrane region" description="Helical" evidence="2">
    <location>
        <begin position="36"/>
        <end position="57"/>
    </location>
</feature>
<feature type="region of interest" description="Disordered" evidence="1">
    <location>
        <begin position="554"/>
        <end position="581"/>
    </location>
</feature>
<feature type="transmembrane region" description="Helical" evidence="2">
    <location>
        <begin position="146"/>
        <end position="166"/>
    </location>
</feature>
<evidence type="ECO:0000256" key="1">
    <source>
        <dbReference type="SAM" id="MobiDB-lite"/>
    </source>
</evidence>
<feature type="region of interest" description="Disordered" evidence="1">
    <location>
        <begin position="710"/>
        <end position="729"/>
    </location>
</feature>
<feature type="transmembrane region" description="Helical" evidence="2">
    <location>
        <begin position="62"/>
        <end position="81"/>
    </location>
</feature>
<dbReference type="PANTHER" id="PTHR42736:SF1">
    <property type="entry name" value="PROTEIN-GLUTAMINE GAMMA-GLUTAMYLTRANSFERASE"/>
    <property type="match status" value="1"/>
</dbReference>
<accession>A0A919Q3L3</accession>
<name>A0A919Q3L3_9MICO</name>
<keyword evidence="2" id="KW-0472">Membrane</keyword>
<dbReference type="InterPro" id="IPR021878">
    <property type="entry name" value="TgpA_N"/>
</dbReference>
<dbReference type="EMBL" id="BONR01000002">
    <property type="protein sequence ID" value="GIG54276.1"/>
    <property type="molecule type" value="Genomic_DNA"/>
</dbReference>
<keyword evidence="2" id="KW-1133">Transmembrane helix</keyword>
<dbReference type="InterPro" id="IPR052901">
    <property type="entry name" value="Bact_TGase-like"/>
</dbReference>
<evidence type="ECO:0000259" key="3">
    <source>
        <dbReference type="SMART" id="SM00460"/>
    </source>
</evidence>
<feature type="transmembrane region" description="Helical" evidence="2">
    <location>
        <begin position="12"/>
        <end position="30"/>
    </location>
</feature>